<evidence type="ECO:0000313" key="2">
    <source>
        <dbReference type="EMBL" id="KAL1410808.1"/>
    </source>
</evidence>
<name>A0ABR3Q8Y0_9TREE</name>
<dbReference type="RefSeq" id="XP_069210752.1">
    <property type="nucleotide sequence ID" value="XM_069350366.1"/>
</dbReference>
<evidence type="ECO:0000256" key="1">
    <source>
        <dbReference type="SAM" id="MobiDB-lite"/>
    </source>
</evidence>
<feature type="region of interest" description="Disordered" evidence="1">
    <location>
        <begin position="314"/>
        <end position="392"/>
    </location>
</feature>
<dbReference type="EMBL" id="JBBXJM010000002">
    <property type="protein sequence ID" value="KAL1410808.1"/>
    <property type="molecule type" value="Genomic_DNA"/>
</dbReference>
<sequence>MDSLASEEAPHQSIYPSDHPLNSHWIVKLGWLERLSEDWNVWWPQASERFAVPFCPGDFEEEDIDKVPRVIWDVEQASACLNLFNGRMHSAYPTQVVLAFVAATLWAPQGEEAPLEGVEVALCALEQKHPQFIEAFIKIRRHFTLQPSPHLFMKPLWDTLGGPGCLDRMMPAYPARWPTLSRGVPTAQSLEKAERPPLTPDVDDWKRELKAVLTKSPYDIDEFVALIQRYPGSEVDGFVLSALYSMVHDWGWTDNHSEFQEAVTHLTERLGRRFFVPLIRIRFHFNLMEGMNRYTRELSGSPYLRRIDERLLVDLTPGSTTPPPPIQALPPLKRSPPSSLAPAAQYRRTPSTSSMLAPPSPAPTTARLRGRSPSPSYTTPTYSYTRGLSHKG</sequence>
<protein>
    <submittedName>
        <fullName evidence="2">Uncharacterized protein</fullName>
    </submittedName>
</protein>
<dbReference type="Proteomes" id="UP001565368">
    <property type="component" value="Unassembled WGS sequence"/>
</dbReference>
<organism evidence="2 3">
    <name type="scientific">Vanrija albida</name>
    <dbReference type="NCBI Taxonomy" id="181172"/>
    <lineage>
        <taxon>Eukaryota</taxon>
        <taxon>Fungi</taxon>
        <taxon>Dikarya</taxon>
        <taxon>Basidiomycota</taxon>
        <taxon>Agaricomycotina</taxon>
        <taxon>Tremellomycetes</taxon>
        <taxon>Trichosporonales</taxon>
        <taxon>Trichosporonaceae</taxon>
        <taxon>Vanrija</taxon>
    </lineage>
</organism>
<keyword evidence="3" id="KW-1185">Reference proteome</keyword>
<evidence type="ECO:0000313" key="3">
    <source>
        <dbReference type="Proteomes" id="UP001565368"/>
    </source>
</evidence>
<proteinExistence type="predicted"/>
<comment type="caution">
    <text evidence="2">The sequence shown here is derived from an EMBL/GenBank/DDBJ whole genome shotgun (WGS) entry which is preliminary data.</text>
</comment>
<accession>A0ABR3Q8Y0</accession>
<reference evidence="2 3" key="1">
    <citation type="submission" date="2023-08" db="EMBL/GenBank/DDBJ databases">
        <title>Annotated Genome Sequence of Vanrija albida AlHP1.</title>
        <authorList>
            <person name="Herzog R."/>
        </authorList>
    </citation>
    <scope>NUCLEOTIDE SEQUENCE [LARGE SCALE GENOMIC DNA]</scope>
    <source>
        <strain evidence="2 3">AlHP1</strain>
    </source>
</reference>
<feature type="compositionally biased region" description="Low complexity" evidence="1">
    <location>
        <begin position="372"/>
        <end position="385"/>
    </location>
</feature>
<dbReference type="GeneID" id="95982794"/>
<gene>
    <name evidence="2" type="ORF">Q8F55_001751</name>
</gene>
<feature type="compositionally biased region" description="Low complexity" evidence="1">
    <location>
        <begin position="329"/>
        <end position="344"/>
    </location>
</feature>